<evidence type="ECO:0000313" key="13">
    <source>
        <dbReference type="Proteomes" id="UP000053317"/>
    </source>
</evidence>
<comment type="caution">
    <text evidence="12">The sequence shown here is derived from an EMBL/GenBank/DDBJ whole genome shotgun (WGS) entry which is preliminary data.</text>
</comment>
<evidence type="ECO:0000313" key="12">
    <source>
        <dbReference type="EMBL" id="KKY20803.1"/>
    </source>
</evidence>
<dbReference type="GO" id="GO:0006614">
    <property type="term" value="P:SRP-dependent cotranslational protein targeting to membrane"/>
    <property type="evidence" value="ECO:0007669"/>
    <property type="project" value="UniProtKB-UniRule"/>
</dbReference>
<keyword evidence="13" id="KW-1185">Reference proteome</keyword>
<dbReference type="InterPro" id="IPR013699">
    <property type="entry name" value="Signal_recog_part_SRP72_RNA-bd"/>
</dbReference>
<dbReference type="InterPro" id="IPR026270">
    <property type="entry name" value="SRP72"/>
</dbReference>
<protein>
    <recommendedName>
        <fullName evidence="4 9">Signal recognition particle subunit SRP72</fullName>
    </recommendedName>
</protein>
<gene>
    <name evidence="12" type="ORF">UCRPC4_g04076</name>
</gene>
<proteinExistence type="inferred from homology"/>
<dbReference type="AlphaFoldDB" id="A0A0G2GAZ2"/>
<evidence type="ECO:0000259" key="11">
    <source>
        <dbReference type="Pfam" id="PF08492"/>
    </source>
</evidence>
<dbReference type="GO" id="GO:0005786">
    <property type="term" value="C:signal recognition particle, endoplasmic reticulum targeting"/>
    <property type="evidence" value="ECO:0007669"/>
    <property type="project" value="UniProtKB-UniRule"/>
</dbReference>
<feature type="compositionally biased region" description="Basic residues" evidence="10">
    <location>
        <begin position="601"/>
        <end position="610"/>
    </location>
</feature>
<feature type="compositionally biased region" description="Basic residues" evidence="10">
    <location>
        <begin position="643"/>
        <end position="652"/>
    </location>
</feature>
<dbReference type="OrthoDB" id="5421607at2759"/>
<dbReference type="SUPFAM" id="SSF48452">
    <property type="entry name" value="TPR-like"/>
    <property type="match status" value="1"/>
</dbReference>
<dbReference type="Proteomes" id="UP000053317">
    <property type="component" value="Unassembled WGS sequence"/>
</dbReference>
<comment type="subcellular location">
    <subcellularLocation>
        <location evidence="2 9">Cytoplasm</location>
    </subcellularLocation>
    <subcellularLocation>
        <location evidence="1">Endoplasmic reticulum</location>
    </subcellularLocation>
</comment>
<dbReference type="InterPro" id="IPR031545">
    <property type="entry name" value="SRP72_TPR-like"/>
</dbReference>
<dbReference type="PIRSF" id="PIRSF038922">
    <property type="entry name" value="SRP72"/>
    <property type="match status" value="1"/>
</dbReference>
<dbReference type="GO" id="GO:0008312">
    <property type="term" value="F:7S RNA binding"/>
    <property type="evidence" value="ECO:0007669"/>
    <property type="project" value="InterPro"/>
</dbReference>
<keyword evidence="8 9" id="KW-0687">Ribonucleoprotein</keyword>
<evidence type="ECO:0000256" key="10">
    <source>
        <dbReference type="SAM" id="MobiDB-lite"/>
    </source>
</evidence>
<accession>A0A0G2GAZ2</accession>
<reference evidence="12 13" key="2">
    <citation type="submission" date="2015-05" db="EMBL/GenBank/DDBJ databases">
        <authorList>
            <person name="Morales-Cruz A."/>
            <person name="Amrine K.C."/>
            <person name="Cantu D."/>
        </authorList>
    </citation>
    <scope>NUCLEOTIDE SEQUENCE [LARGE SCALE GENOMIC DNA]</scope>
    <source>
        <strain evidence="12">UCRPC4</strain>
    </source>
</reference>
<organism evidence="12 13">
    <name type="scientific">Phaeomoniella chlamydospora</name>
    <name type="common">Phaeoacremonium chlamydosporum</name>
    <dbReference type="NCBI Taxonomy" id="158046"/>
    <lineage>
        <taxon>Eukaryota</taxon>
        <taxon>Fungi</taxon>
        <taxon>Dikarya</taxon>
        <taxon>Ascomycota</taxon>
        <taxon>Pezizomycotina</taxon>
        <taxon>Eurotiomycetes</taxon>
        <taxon>Chaetothyriomycetidae</taxon>
        <taxon>Phaeomoniellales</taxon>
        <taxon>Phaeomoniellaceae</taxon>
        <taxon>Phaeomoniella</taxon>
    </lineage>
</organism>
<reference evidence="12 13" key="1">
    <citation type="submission" date="2015-05" db="EMBL/GenBank/DDBJ databases">
        <title>Distinctive expansion of gene families associated with plant cell wall degradation and secondary metabolism in the genomes of grapevine trunk pathogens.</title>
        <authorList>
            <person name="Lawrence D.P."/>
            <person name="Travadon R."/>
            <person name="Rolshausen P.E."/>
            <person name="Baumgartner K."/>
        </authorList>
    </citation>
    <scope>NUCLEOTIDE SEQUENCE [LARGE SCALE GENOMIC DNA]</scope>
    <source>
        <strain evidence="12">UCRPC4</strain>
    </source>
</reference>
<evidence type="ECO:0000256" key="8">
    <source>
        <dbReference type="ARBA" id="ARBA00023274"/>
    </source>
</evidence>
<comment type="function">
    <text evidence="9">Component of the signal recognition particle (SRP) complex, a ribonucleoprotein complex that mediates the cotranslational targeting of secretory and membrane proteins to the endoplasmic reticulum (ER).</text>
</comment>
<feature type="compositionally biased region" description="Basic and acidic residues" evidence="10">
    <location>
        <begin position="577"/>
        <end position="600"/>
    </location>
</feature>
<keyword evidence="5 9" id="KW-0963">Cytoplasm</keyword>
<sequence length="652" mass="70853">MTSQPQSLSSILAHTTIDDPEEVLSSANADLKKNKADSQAQHAKVVALLKSDRYDEALQFFDTVGDSLKDKARLELSYTLYKVGRLEEAASVAAKAQTRAAKHVAAQSLYRSEAFLEAASLYDELKDGIPPHEEQDLRINKGAVEAQLTWQGKGDRVHKKRPDREDLEAFETAFNAACGSVARGEFGQADVLLKRARELCRHSDLPEDEKAGELLNISVQQLYVLSKLGKHEEAKGLAADINVEDVPDLSTRKVAHSTLLSLESKPGNPFQVHKIFNSAPKTVGNDKLFSFQSDAHISNSFTIDLLARKYDGVKRSTTKAIKSNPAAKTSPSIVSLSVLNAASQLRGATGKTAAKSLVPKLEQWPDDVGLVLLLVQLYMSYNNASSAIGTLESFFKRLDSVEGDKDLRYNPGLIATLIALYKVQGRKAHVEEELNKAATYWRQKSDNPPEILLLEAGKALLDNNISSAGLESAREIFSTLHKQYPEDKEINAGYIASHASTSSPEIIESSLSKLPPLSKIISDIDVAALEEAGIPQPTLSAARKASIANALIGGKRPAVDSQTSGTTKRRRLPKSRIPKDFVEGKQLDPDRWLPLRERASYRPKKSKKGKNRDGGTQGGVVKEEVGAPKSEQPGVISGSGGGGKKKGKGKKR</sequence>
<dbReference type="GO" id="GO:0043022">
    <property type="term" value="F:ribosome binding"/>
    <property type="evidence" value="ECO:0007669"/>
    <property type="project" value="TreeGrafter"/>
</dbReference>
<dbReference type="EMBL" id="LCWF01000093">
    <property type="protein sequence ID" value="KKY20803.1"/>
    <property type="molecule type" value="Genomic_DNA"/>
</dbReference>
<evidence type="ECO:0000256" key="6">
    <source>
        <dbReference type="ARBA" id="ARBA00022824"/>
    </source>
</evidence>
<dbReference type="InterPro" id="IPR011990">
    <property type="entry name" value="TPR-like_helical_dom_sf"/>
</dbReference>
<comment type="similarity">
    <text evidence="3 9">Belongs to the SRP72 family.</text>
</comment>
<dbReference type="Gene3D" id="1.25.40.10">
    <property type="entry name" value="Tetratricopeptide repeat domain"/>
    <property type="match status" value="1"/>
</dbReference>
<name>A0A0G2GAZ2_PHACM</name>
<dbReference type="Pfam" id="PF17004">
    <property type="entry name" value="SRP_TPR_like"/>
    <property type="match status" value="1"/>
</dbReference>
<keyword evidence="6" id="KW-0256">Endoplasmic reticulum</keyword>
<evidence type="ECO:0000256" key="3">
    <source>
        <dbReference type="ARBA" id="ARBA00007676"/>
    </source>
</evidence>
<feature type="compositionally biased region" description="Basic residues" evidence="10">
    <location>
        <begin position="567"/>
        <end position="576"/>
    </location>
</feature>
<dbReference type="GO" id="GO:0005783">
    <property type="term" value="C:endoplasmic reticulum"/>
    <property type="evidence" value="ECO:0007669"/>
    <property type="project" value="UniProtKB-SubCell"/>
</dbReference>
<keyword evidence="7 9" id="KW-0733">Signal recognition particle</keyword>
<evidence type="ECO:0000256" key="5">
    <source>
        <dbReference type="ARBA" id="ARBA00022490"/>
    </source>
</evidence>
<evidence type="ECO:0000256" key="1">
    <source>
        <dbReference type="ARBA" id="ARBA00004240"/>
    </source>
</evidence>
<evidence type="ECO:0000256" key="7">
    <source>
        <dbReference type="ARBA" id="ARBA00023135"/>
    </source>
</evidence>
<evidence type="ECO:0000256" key="2">
    <source>
        <dbReference type="ARBA" id="ARBA00004496"/>
    </source>
</evidence>
<dbReference type="PANTHER" id="PTHR14094">
    <property type="entry name" value="SIGNAL RECOGNITION PARTICLE 72"/>
    <property type="match status" value="1"/>
</dbReference>
<feature type="region of interest" description="Disordered" evidence="10">
    <location>
        <begin position="556"/>
        <end position="652"/>
    </location>
</feature>
<feature type="domain" description="Signal recognition particle SRP72 subunit RNA-binding" evidence="11">
    <location>
        <begin position="566"/>
        <end position="603"/>
    </location>
</feature>
<dbReference type="Pfam" id="PF08492">
    <property type="entry name" value="SRP72"/>
    <property type="match status" value="1"/>
</dbReference>
<evidence type="ECO:0000256" key="4">
    <source>
        <dbReference type="ARBA" id="ARBA00018350"/>
    </source>
</evidence>
<evidence type="ECO:0000256" key="9">
    <source>
        <dbReference type="PIRNR" id="PIRNR038922"/>
    </source>
</evidence>
<dbReference type="PANTHER" id="PTHR14094:SF9">
    <property type="entry name" value="SIGNAL RECOGNITION PARTICLE SUBUNIT SRP72"/>
    <property type="match status" value="1"/>
</dbReference>